<dbReference type="EMBL" id="BA000036">
    <property type="protein sequence ID" value="BAB97889.1"/>
    <property type="molecule type" value="Genomic_DNA"/>
</dbReference>
<dbReference type="KEGG" id="cgl:Cgl0496"/>
<name>Q8NT18_CORGL</name>
<dbReference type="HOGENOM" id="CLU_345706_0_0_11"/>
<organism evidence="1 2">
    <name type="scientific">Corynebacterium glutamicum (strain ATCC 13032 / DSM 20300 / JCM 1318 / BCRC 11384 / CCUG 27702 / LMG 3730 / NBRC 12168 / NCIMB 10025 / NRRL B-2784 / 534)</name>
    <dbReference type="NCBI Taxonomy" id="196627"/>
    <lineage>
        <taxon>Bacteria</taxon>
        <taxon>Bacillati</taxon>
        <taxon>Actinomycetota</taxon>
        <taxon>Actinomycetes</taxon>
        <taxon>Mycobacteriales</taxon>
        <taxon>Corynebacteriaceae</taxon>
        <taxon>Corynebacterium</taxon>
    </lineage>
</organism>
<sequence>MGRRKANCFSTFSFGSKRSLGSGAVALSNNICGNVGWDLSVGIEDHGVVCTTLGLRAKVTDVTEHLRQWNLSLNQLGACTVIHGSDLATAGVHVTDDFTHVLLRSGDFNGHDWLEEDWLCLCNSFLERLGTGELEGHFRGVNVVVSAIFKGCLDVNQWVASQEAVLHCVLDTSVNGWDVFTWNTTTGDSVLELVDCGLALFKLVCLRCVRLNGDDDLSELTGTTSLLLVGVAEGLNRLTDGLTVSNLWVTDVCLNLELALHAVNKNIEVQLAHAANDGLAGLIVQVNGEGWVFFSKLLDSYAELLLVRLGLRLNSNLDNWIREVHGLKNDWSVCVTEGVTGGGVLQADERVDVTSVCNLNRVFLVGVHLEQLTNAFLLVLGGVKNLLAWLNLAGVQTNEGQLTEEWVSCNLECKCRQWLFVGRLTGQNLLRILNVSALGLAEIQWGRQEVNDCVEQWLDALVLVGGATVNRVDLRVNNHLTDSCLDLSDAELFATEVLLHELFVGLCNGLEKLLTVLSCAVCELCWDLLNGSFGTNWGNSTPGQCLHFKKVDDAVEVVLSTDWELHNQWLCTQAVLDGANGEVEVSTELVHLVHEADTWNVVLGSLTPNLLRLWLNAFLAVEHSNCAVKHAEGTLNLNGEVNVARGVNDVDLVVIPETGNRGGGNGDAAFLLLLHPVGGCATVVGLTDLTVDAGVEEDAFGGRGLTSIDVRHDADVADLV</sequence>
<dbReference type="AlphaFoldDB" id="Q8NT18"/>
<evidence type="ECO:0000313" key="2">
    <source>
        <dbReference type="Proteomes" id="UP000000582"/>
    </source>
</evidence>
<dbReference type="Proteomes" id="UP000000582">
    <property type="component" value="Chromosome"/>
</dbReference>
<keyword evidence="2" id="KW-1185">Reference proteome</keyword>
<reference evidence="2" key="1">
    <citation type="journal article" date="2003" name="Appl. Microbiol. Biotechnol.">
        <title>The Corynebacterium glutamicum genome: features and impacts on biotechnological processes.</title>
        <authorList>
            <person name="Ikeda M."/>
            <person name="Nakagawa S."/>
        </authorList>
    </citation>
    <scope>NUCLEOTIDE SEQUENCE [LARGE SCALE GENOMIC DNA]</scope>
    <source>
        <strain evidence="2">ATCC 13032 / DSM 20300 / BCRC 11384 / JCM 1318 / LMG 3730 / NCIMB 10025</strain>
    </source>
</reference>
<protein>
    <submittedName>
        <fullName evidence="1">Uncharacterized protein</fullName>
    </submittedName>
</protein>
<gene>
    <name evidence="1" type="ordered locus">Cgl0496</name>
</gene>
<proteinExistence type="predicted"/>
<accession>Q8NT18</accession>
<evidence type="ECO:0000313" key="1">
    <source>
        <dbReference type="EMBL" id="BAB97889.1"/>
    </source>
</evidence>
<dbReference type="AntiFam" id="ANF00072">
    <property type="entry name" value="Shadow ORF (opposite TypA)"/>
</dbReference>
<dbReference type="BioCyc" id="CORYNE:G18NG-10058-MONOMER"/>